<evidence type="ECO:0000256" key="1">
    <source>
        <dbReference type="ARBA" id="ARBA00010605"/>
    </source>
</evidence>
<dbReference type="GO" id="GO:0003735">
    <property type="term" value="F:structural constituent of ribosome"/>
    <property type="evidence" value="ECO:0007669"/>
    <property type="project" value="InterPro"/>
</dbReference>
<evidence type="ECO:0000256" key="2">
    <source>
        <dbReference type="ARBA" id="ARBA00022980"/>
    </source>
</evidence>
<dbReference type="InterPro" id="IPR009027">
    <property type="entry name" value="Ribosomal_bL9/RNase_H1_N"/>
</dbReference>
<keyword evidence="9" id="KW-1185">Reference proteome</keyword>
<dbReference type="PANTHER" id="PTHR21368">
    <property type="entry name" value="50S RIBOSOMAL PROTEIN L9"/>
    <property type="match status" value="1"/>
</dbReference>
<dbReference type="HOGENOM" id="CLU_1436630_0_0_1"/>
<gene>
    <name evidence="8" type="primary">MRPL9A</name>
    <name evidence="8" type="ORF">OSTLU_18094</name>
</gene>
<evidence type="ECO:0000256" key="4">
    <source>
        <dbReference type="ARBA" id="ARBA00031047"/>
    </source>
</evidence>
<keyword evidence="2 8" id="KW-0689">Ribosomal protein</keyword>
<dbReference type="GO" id="GO:0006412">
    <property type="term" value="P:translation"/>
    <property type="evidence" value="ECO:0007669"/>
    <property type="project" value="InterPro"/>
</dbReference>
<evidence type="ECO:0000256" key="3">
    <source>
        <dbReference type="ARBA" id="ARBA00023274"/>
    </source>
</evidence>
<evidence type="ECO:0000313" key="9">
    <source>
        <dbReference type="Proteomes" id="UP000001568"/>
    </source>
</evidence>
<dbReference type="InterPro" id="IPR020070">
    <property type="entry name" value="Ribosomal_bL9_N"/>
</dbReference>
<dbReference type="EMBL" id="CP000594">
    <property type="protein sequence ID" value="ABO99743.1"/>
    <property type="molecule type" value="Genomic_DNA"/>
</dbReference>
<protein>
    <recommendedName>
        <fullName evidence="5">Large ribosomal subunit protein bL9c</fullName>
    </recommendedName>
    <alternativeName>
        <fullName evidence="4">CL9</fullName>
    </alternativeName>
</protein>
<dbReference type="Pfam" id="PF01281">
    <property type="entry name" value="Ribosomal_L9_N"/>
    <property type="match status" value="1"/>
</dbReference>
<dbReference type="OMA" id="MRVERRW"/>
<evidence type="ECO:0000256" key="5">
    <source>
        <dbReference type="ARBA" id="ARBA00035193"/>
    </source>
</evidence>
<proteinExistence type="inferred from homology"/>
<reference evidence="8 9" key="1">
    <citation type="journal article" date="2007" name="Proc. Natl. Acad. Sci. U.S.A.">
        <title>The tiny eukaryote Ostreococcus provides genomic insights into the paradox of plankton speciation.</title>
        <authorList>
            <person name="Palenik B."/>
            <person name="Grimwood J."/>
            <person name="Aerts A."/>
            <person name="Rouze P."/>
            <person name="Salamov A."/>
            <person name="Putnam N."/>
            <person name="Dupont C."/>
            <person name="Jorgensen R."/>
            <person name="Derelle E."/>
            <person name="Rombauts S."/>
            <person name="Zhou K."/>
            <person name="Otillar R."/>
            <person name="Merchant S.S."/>
            <person name="Podell S."/>
            <person name="Gaasterland T."/>
            <person name="Napoli C."/>
            <person name="Gendler K."/>
            <person name="Manuell A."/>
            <person name="Tai V."/>
            <person name="Vallon O."/>
            <person name="Piganeau G."/>
            <person name="Jancek S."/>
            <person name="Heijde M."/>
            <person name="Jabbari K."/>
            <person name="Bowler C."/>
            <person name="Lohr M."/>
            <person name="Robbens S."/>
            <person name="Werner G."/>
            <person name="Dubchak I."/>
            <person name="Pazour G.J."/>
            <person name="Ren Q."/>
            <person name="Paulsen I."/>
            <person name="Delwiche C."/>
            <person name="Schmutz J."/>
            <person name="Rokhsar D."/>
            <person name="Van de Peer Y."/>
            <person name="Moreau H."/>
            <person name="Grigoriev I.V."/>
        </authorList>
    </citation>
    <scope>NUCLEOTIDE SEQUENCE [LARGE SCALE GENOMIC DNA]</scope>
    <source>
        <strain evidence="8 9">CCE9901</strain>
    </source>
</reference>
<dbReference type="RefSeq" id="XP_001421450.1">
    <property type="nucleotide sequence ID" value="XM_001421413.1"/>
</dbReference>
<feature type="domain" description="Ribosomal protein L9" evidence="7">
    <location>
        <begin position="19"/>
        <end position="63"/>
    </location>
</feature>
<dbReference type="KEGG" id="olu:OSTLU_18094"/>
<dbReference type="Gene3D" id="3.40.5.10">
    <property type="entry name" value="Ribosomal protein L9, N-terminal domain"/>
    <property type="match status" value="1"/>
</dbReference>
<comment type="similarity">
    <text evidence="1">Belongs to the bacterial ribosomal protein bL9 family.</text>
</comment>
<sequence>MPASMRVERRWWKKANRRVEVILRAPVSGLGDVDEVAHVRPGRARNHLVPGKLATYVNAEKLAAARERLAARERARIEAGGEDGDEAAATAQEEEHKRKERATVMKMLTAEPAIAFRRIKDKKTGKPRIAVTRENIVEEIRRQKSLNLTPGALMLERPIVDFGEYDIPLFIRGEPVGERTVPVVVRERL</sequence>
<evidence type="ECO:0000313" key="8">
    <source>
        <dbReference type="EMBL" id="ABO99743.1"/>
    </source>
</evidence>
<evidence type="ECO:0000259" key="7">
    <source>
        <dbReference type="Pfam" id="PF01281"/>
    </source>
</evidence>
<evidence type="ECO:0000256" key="6">
    <source>
        <dbReference type="SAM" id="MobiDB-lite"/>
    </source>
</evidence>
<feature type="region of interest" description="Disordered" evidence="6">
    <location>
        <begin position="77"/>
        <end position="100"/>
    </location>
</feature>
<dbReference type="GeneID" id="5005315"/>
<keyword evidence="3" id="KW-0687">Ribonucleoprotein</keyword>
<dbReference type="GO" id="GO:1990904">
    <property type="term" value="C:ribonucleoprotein complex"/>
    <property type="evidence" value="ECO:0007669"/>
    <property type="project" value="UniProtKB-KW"/>
</dbReference>
<dbReference type="Gramene" id="ABO99743">
    <property type="protein sequence ID" value="ABO99743"/>
    <property type="gene ID" value="OSTLU_18094"/>
</dbReference>
<dbReference type="GO" id="GO:0005840">
    <property type="term" value="C:ribosome"/>
    <property type="evidence" value="ECO:0007669"/>
    <property type="project" value="UniProtKB-KW"/>
</dbReference>
<dbReference type="eggNOG" id="KOG4607">
    <property type="taxonomic scope" value="Eukaryota"/>
</dbReference>
<dbReference type="SUPFAM" id="SSF55658">
    <property type="entry name" value="L9 N-domain-like"/>
    <property type="match status" value="1"/>
</dbReference>
<name>A4S7G3_OSTLU</name>
<dbReference type="InterPro" id="IPR000244">
    <property type="entry name" value="Ribosomal_bL9"/>
</dbReference>
<dbReference type="InterPro" id="IPR036935">
    <property type="entry name" value="Ribosomal_bL9_N_sf"/>
</dbReference>
<dbReference type="Proteomes" id="UP000001568">
    <property type="component" value="Chromosome 14"/>
</dbReference>
<dbReference type="OrthoDB" id="5555409at2759"/>
<dbReference type="STRING" id="436017.A4S7G3"/>
<accession>A4S7G3</accession>
<organism evidence="8 9">
    <name type="scientific">Ostreococcus lucimarinus (strain CCE9901)</name>
    <dbReference type="NCBI Taxonomy" id="436017"/>
    <lineage>
        <taxon>Eukaryota</taxon>
        <taxon>Viridiplantae</taxon>
        <taxon>Chlorophyta</taxon>
        <taxon>Mamiellophyceae</taxon>
        <taxon>Mamiellales</taxon>
        <taxon>Bathycoccaceae</taxon>
        <taxon>Ostreococcus</taxon>
    </lineage>
</organism>
<dbReference type="AlphaFoldDB" id="A4S7G3"/>